<evidence type="ECO:0000256" key="3">
    <source>
        <dbReference type="ARBA" id="ARBA00022840"/>
    </source>
</evidence>
<dbReference type="SMART" id="SM00268">
    <property type="entry name" value="ACTIN"/>
    <property type="match status" value="1"/>
</dbReference>
<evidence type="ECO:0000256" key="2">
    <source>
        <dbReference type="ARBA" id="ARBA00022741"/>
    </source>
</evidence>
<protein>
    <recommendedName>
        <fullName evidence="6">Cell shape-determining protein MreB</fullName>
    </recommendedName>
</protein>
<dbReference type="OrthoDB" id="9768127at2"/>
<keyword evidence="8" id="KW-1185">Reference proteome</keyword>
<evidence type="ECO:0000313" key="8">
    <source>
        <dbReference type="Proteomes" id="UP000063234"/>
    </source>
</evidence>
<evidence type="ECO:0000256" key="4">
    <source>
        <dbReference type="ARBA" id="ARBA00022960"/>
    </source>
</evidence>
<dbReference type="GO" id="GO:0005524">
    <property type="term" value="F:ATP binding"/>
    <property type="evidence" value="ECO:0007669"/>
    <property type="project" value="UniProtKB-KW"/>
</dbReference>
<dbReference type="GO" id="GO:0008360">
    <property type="term" value="P:regulation of cell shape"/>
    <property type="evidence" value="ECO:0007669"/>
    <property type="project" value="UniProtKB-UniRule"/>
</dbReference>
<comment type="similarity">
    <text evidence="5 6">Belongs to the FtsA/MreB family.</text>
</comment>
<dbReference type="NCBIfam" id="NF010539">
    <property type="entry name" value="PRK13927.1"/>
    <property type="match status" value="1"/>
</dbReference>
<organism evidence="7 8">
    <name type="scientific">Thermosulfidibacter takaii (strain DSM 17441 / JCM 13301 / NBRC 103674 / ABI70S6)</name>
    <dbReference type="NCBI Taxonomy" id="1298851"/>
    <lineage>
        <taxon>Bacteria</taxon>
        <taxon>Pseudomonadati</taxon>
        <taxon>Thermosulfidibacterota</taxon>
        <taxon>Thermosulfidibacteria</taxon>
        <taxon>Thermosulfidibacterales</taxon>
        <taxon>Thermosulfidibacteraceae</taxon>
    </lineage>
</organism>
<dbReference type="CDD" id="cd10225">
    <property type="entry name" value="ASKHA_NBD_MreB-like"/>
    <property type="match status" value="1"/>
</dbReference>
<keyword evidence="3 6" id="KW-0067">ATP-binding</keyword>
<comment type="subcellular location">
    <subcellularLocation>
        <location evidence="6">Cytoplasm</location>
    </subcellularLocation>
    <text evidence="6">Membrane-associated.</text>
</comment>
<dbReference type="GO" id="GO:0000902">
    <property type="term" value="P:cell morphogenesis"/>
    <property type="evidence" value="ECO:0007669"/>
    <property type="project" value="InterPro"/>
</dbReference>
<dbReference type="Gene3D" id="3.30.420.40">
    <property type="match status" value="3"/>
</dbReference>
<dbReference type="InterPro" id="IPR043129">
    <property type="entry name" value="ATPase_NBD"/>
</dbReference>
<dbReference type="KEGG" id="ttk:TST_0942"/>
<dbReference type="HAMAP" id="MF_02207">
    <property type="entry name" value="MreB"/>
    <property type="match status" value="1"/>
</dbReference>
<sequence>MLDKILGLFSKDLAIDLGTANTLVYVRGKGIVLREPSVVAIDKDRNMILAVGEEAKKMLGKTPGNIVSIRPLRDGVITDFEVTEAMLSHFIKKVHNRKSFVRPRIVVAIPSGITQVEKKAVIDSALSAGAREVYLIEQPMAAAIGAGLPVQEPVGNMIVDIGGGTTEIAIISLSGIVYSHSLRIAGDEIDEAIINYVKKKHNLIIGEKTAEKIKIEMASAHPDTDKEGYMEVKGRNLTEGIPSTIRITSAEVREAISETVSKIVIAVKEALEKAPPELSADLAERGIVLAGGGALLPGLDKVIAEKTKLPVIIAEDPLTCVVKGTGKVLDHLSLLKRISVA</sequence>
<dbReference type="InterPro" id="IPR004753">
    <property type="entry name" value="MreB"/>
</dbReference>
<feature type="binding site" evidence="6">
    <location>
        <begin position="19"/>
        <end position="21"/>
    </location>
    <ligand>
        <name>ATP</name>
        <dbReference type="ChEBI" id="CHEBI:30616"/>
    </ligand>
</feature>
<feature type="binding site" evidence="6">
    <location>
        <begin position="211"/>
        <end position="214"/>
    </location>
    <ligand>
        <name>ATP</name>
        <dbReference type="ChEBI" id="CHEBI:30616"/>
    </ligand>
</feature>
<dbReference type="EMBL" id="AP013035">
    <property type="protein sequence ID" value="BAT71742.1"/>
    <property type="molecule type" value="Genomic_DNA"/>
</dbReference>
<reference evidence="8" key="1">
    <citation type="journal article" date="2018" name="Science">
        <title>A primordial and reversible TCA cycle in a facultatively chemolithoautotrophic thermophile.</title>
        <authorList>
            <person name="Nunoura T."/>
            <person name="Chikaraishi Y."/>
            <person name="Izaki R."/>
            <person name="Suwa T."/>
            <person name="Sato T."/>
            <person name="Harada T."/>
            <person name="Mori K."/>
            <person name="Kato Y."/>
            <person name="Miyazaki M."/>
            <person name="Shimamura S."/>
            <person name="Yanagawa K."/>
            <person name="Shuto A."/>
            <person name="Ohkouchi N."/>
            <person name="Fujita N."/>
            <person name="Takaki Y."/>
            <person name="Atomi H."/>
            <person name="Takai K."/>
        </authorList>
    </citation>
    <scope>NUCLEOTIDE SEQUENCE [LARGE SCALE GENOMIC DNA]</scope>
    <source>
        <strain evidence="8">DSM 17441 / JCM 13301 / NBRC 103674 / ABI70S6</strain>
    </source>
</reference>
<dbReference type="AlphaFoldDB" id="A0A0S3QTT6"/>
<dbReference type="InterPro" id="IPR004000">
    <property type="entry name" value="Actin"/>
</dbReference>
<dbReference type="SUPFAM" id="SSF53067">
    <property type="entry name" value="Actin-like ATPase domain"/>
    <property type="match status" value="2"/>
</dbReference>
<dbReference type="STRING" id="1298851.TST_0942"/>
<dbReference type="PANTHER" id="PTHR42749">
    <property type="entry name" value="CELL SHAPE-DETERMINING PROTEIN MREB"/>
    <property type="match status" value="1"/>
</dbReference>
<dbReference type="RefSeq" id="WP_068549737.1">
    <property type="nucleotide sequence ID" value="NZ_AP013035.1"/>
</dbReference>
<comment type="subunit">
    <text evidence="6">Forms polymers.</text>
</comment>
<proteinExistence type="inferred from homology"/>
<keyword evidence="1 6" id="KW-0963">Cytoplasm</keyword>
<dbReference type="PANTHER" id="PTHR42749:SF1">
    <property type="entry name" value="CELL SHAPE-DETERMINING PROTEIN MREB"/>
    <property type="match status" value="1"/>
</dbReference>
<keyword evidence="4 6" id="KW-0133">Cell shape</keyword>
<dbReference type="Proteomes" id="UP000063234">
    <property type="component" value="Chromosome"/>
</dbReference>
<keyword evidence="2 6" id="KW-0547">Nucleotide-binding</keyword>
<dbReference type="GO" id="GO:0005737">
    <property type="term" value="C:cytoplasm"/>
    <property type="evidence" value="ECO:0007669"/>
    <property type="project" value="UniProtKB-SubCell"/>
</dbReference>
<dbReference type="PRINTS" id="PR01652">
    <property type="entry name" value="SHAPEPROTEIN"/>
</dbReference>
<dbReference type="NCBIfam" id="TIGR00904">
    <property type="entry name" value="mreB"/>
    <property type="match status" value="1"/>
</dbReference>
<evidence type="ECO:0000313" key="7">
    <source>
        <dbReference type="EMBL" id="BAT71742.1"/>
    </source>
</evidence>
<comment type="function">
    <text evidence="6">Forms membrane-associated dynamic filaments that are essential for cell shape determination. Acts by regulating cell wall synthesis and cell elongation, and thus cell shape. A feedback loop between cell geometry and MreB localization may maintain elongated cell shape by targeting cell wall growth to regions of negative cell wall curvature.</text>
</comment>
<feature type="binding site" evidence="6">
    <location>
        <begin position="163"/>
        <end position="165"/>
    </location>
    <ligand>
        <name>ATP</name>
        <dbReference type="ChEBI" id="CHEBI:30616"/>
    </ligand>
</feature>
<evidence type="ECO:0000256" key="5">
    <source>
        <dbReference type="ARBA" id="ARBA00023458"/>
    </source>
</evidence>
<gene>
    <name evidence="6" type="primary">mreB</name>
    <name evidence="7" type="ORF">TST_0942</name>
</gene>
<dbReference type="PATRIC" id="fig|1298851.3.peg.978"/>
<dbReference type="InterPro" id="IPR056546">
    <property type="entry name" value="MreB_MamK-like"/>
</dbReference>
<evidence type="ECO:0000256" key="1">
    <source>
        <dbReference type="ARBA" id="ARBA00022490"/>
    </source>
</evidence>
<feature type="binding site" evidence="6">
    <location>
        <begin position="292"/>
        <end position="295"/>
    </location>
    <ligand>
        <name>ATP</name>
        <dbReference type="ChEBI" id="CHEBI:30616"/>
    </ligand>
</feature>
<name>A0A0S3QTT6_THET7</name>
<dbReference type="Pfam" id="PF06723">
    <property type="entry name" value="MreB_Mbl"/>
    <property type="match status" value="1"/>
</dbReference>
<evidence type="ECO:0000256" key="6">
    <source>
        <dbReference type="HAMAP-Rule" id="MF_02207"/>
    </source>
</evidence>
<accession>A0A0S3QTT6</accession>